<reference evidence="3 4" key="1">
    <citation type="journal article" date="2021" name="Sci. Rep.">
        <title>The genome of the diatom Chaetoceros tenuissimus carries an ancient integrated fragment of an extant virus.</title>
        <authorList>
            <person name="Hongo Y."/>
            <person name="Kimura K."/>
            <person name="Takaki Y."/>
            <person name="Yoshida Y."/>
            <person name="Baba S."/>
            <person name="Kobayashi G."/>
            <person name="Nagasaki K."/>
            <person name="Hano T."/>
            <person name="Tomaru Y."/>
        </authorList>
    </citation>
    <scope>NUCLEOTIDE SEQUENCE [LARGE SCALE GENOMIC DNA]</scope>
    <source>
        <strain evidence="3 4">NIES-3715</strain>
    </source>
</reference>
<feature type="chain" id="PRO_5041903599" evidence="2">
    <location>
        <begin position="20"/>
        <end position="188"/>
    </location>
</feature>
<name>A0AAD3D2F9_9STRA</name>
<protein>
    <submittedName>
        <fullName evidence="3">Uncharacterized protein</fullName>
    </submittedName>
</protein>
<evidence type="ECO:0000313" key="4">
    <source>
        <dbReference type="Proteomes" id="UP001054902"/>
    </source>
</evidence>
<sequence>MKLLIFLTVFNAFFSRIATSFHLPPSRAVPNVQKRIRLPDSLIFPLTERKTRDFALQSLSPSNQSMFQKLDPNGAHFAYLIISYIAATFAIQNDPSAGDINNIVLKAACIFWIATSLFLYDACYLLVGGLMLGKGFFVKFYYVGLVALTLSLTLLGVASPVIVATVKLEAIEFIWNRLSALWKKKKQY</sequence>
<dbReference type="Proteomes" id="UP001054902">
    <property type="component" value="Unassembled WGS sequence"/>
</dbReference>
<keyword evidence="1" id="KW-0472">Membrane</keyword>
<feature type="signal peptide" evidence="2">
    <location>
        <begin position="1"/>
        <end position="19"/>
    </location>
</feature>
<feature type="transmembrane region" description="Helical" evidence="1">
    <location>
        <begin position="140"/>
        <end position="166"/>
    </location>
</feature>
<evidence type="ECO:0000313" key="3">
    <source>
        <dbReference type="EMBL" id="GFH56428.1"/>
    </source>
</evidence>
<feature type="transmembrane region" description="Helical" evidence="1">
    <location>
        <begin position="74"/>
        <end position="91"/>
    </location>
</feature>
<gene>
    <name evidence="3" type="ORF">CTEN210_12904</name>
</gene>
<evidence type="ECO:0000256" key="1">
    <source>
        <dbReference type="SAM" id="Phobius"/>
    </source>
</evidence>
<keyword evidence="1" id="KW-1133">Transmembrane helix</keyword>
<organism evidence="3 4">
    <name type="scientific">Chaetoceros tenuissimus</name>
    <dbReference type="NCBI Taxonomy" id="426638"/>
    <lineage>
        <taxon>Eukaryota</taxon>
        <taxon>Sar</taxon>
        <taxon>Stramenopiles</taxon>
        <taxon>Ochrophyta</taxon>
        <taxon>Bacillariophyta</taxon>
        <taxon>Coscinodiscophyceae</taxon>
        <taxon>Chaetocerotophycidae</taxon>
        <taxon>Chaetocerotales</taxon>
        <taxon>Chaetocerotaceae</taxon>
        <taxon>Chaetoceros</taxon>
    </lineage>
</organism>
<dbReference type="EMBL" id="BLLK01000052">
    <property type="protein sequence ID" value="GFH56428.1"/>
    <property type="molecule type" value="Genomic_DNA"/>
</dbReference>
<keyword evidence="2" id="KW-0732">Signal</keyword>
<accession>A0AAD3D2F9</accession>
<dbReference type="AlphaFoldDB" id="A0AAD3D2F9"/>
<keyword evidence="4" id="KW-1185">Reference proteome</keyword>
<proteinExistence type="predicted"/>
<keyword evidence="1" id="KW-0812">Transmembrane</keyword>
<comment type="caution">
    <text evidence="3">The sequence shown here is derived from an EMBL/GenBank/DDBJ whole genome shotgun (WGS) entry which is preliminary data.</text>
</comment>
<evidence type="ECO:0000256" key="2">
    <source>
        <dbReference type="SAM" id="SignalP"/>
    </source>
</evidence>